<reference evidence="3 4" key="1">
    <citation type="submission" date="2020-07" db="EMBL/GenBank/DDBJ databases">
        <title>Complete genome sequence of Mycolicibacterium litorale like strain isolated from cardiac implantable electronic device infection.</title>
        <authorList>
            <person name="Fukano H."/>
            <person name="Miyama H."/>
            <person name="Hoshino Y."/>
        </authorList>
    </citation>
    <scope>NUCLEOTIDE SEQUENCE [LARGE SCALE GENOMIC DNA]</scope>
    <source>
        <strain evidence="3 4">NIIDNTM18</strain>
    </source>
</reference>
<dbReference type="AlphaFoldDB" id="A0A6S6PCG6"/>
<dbReference type="GO" id="GO:0016020">
    <property type="term" value="C:membrane"/>
    <property type="evidence" value="ECO:0007669"/>
    <property type="project" value="TreeGrafter"/>
</dbReference>
<organism evidence="3 4">
    <name type="scientific">Mycolicibacterium litorale</name>
    <dbReference type="NCBI Taxonomy" id="758802"/>
    <lineage>
        <taxon>Bacteria</taxon>
        <taxon>Bacillati</taxon>
        <taxon>Actinomycetota</taxon>
        <taxon>Actinomycetes</taxon>
        <taxon>Mycobacteriales</taxon>
        <taxon>Mycobacteriaceae</taxon>
        <taxon>Mycolicibacterium</taxon>
    </lineage>
</organism>
<accession>A0A6S6PCG6</accession>
<dbReference type="EMBL" id="AP023287">
    <property type="protein sequence ID" value="BCI54380.1"/>
    <property type="molecule type" value="Genomic_DNA"/>
</dbReference>
<dbReference type="InterPro" id="IPR016676">
    <property type="entry name" value="P_lipid/glycerol_AcTrfase_prd"/>
</dbReference>
<dbReference type="PANTHER" id="PTHR22753:SF14">
    <property type="entry name" value="MONOACYLGLYCEROL_DIACYLGLYCEROL O-ACYLTRANSFERASE"/>
    <property type="match status" value="1"/>
</dbReference>
<evidence type="ECO:0000313" key="3">
    <source>
        <dbReference type="EMBL" id="BCI54380.1"/>
    </source>
</evidence>
<protein>
    <recommendedName>
        <fullName evidence="2">Phospholipid/glycerol acyltransferase domain-containing protein</fullName>
    </recommendedName>
</protein>
<feature type="compositionally biased region" description="Polar residues" evidence="1">
    <location>
        <begin position="1"/>
        <end position="20"/>
    </location>
</feature>
<dbReference type="InterPro" id="IPR002123">
    <property type="entry name" value="Plipid/glycerol_acylTrfase"/>
</dbReference>
<evidence type="ECO:0000256" key="1">
    <source>
        <dbReference type="SAM" id="MobiDB-lite"/>
    </source>
</evidence>
<feature type="domain" description="Phospholipid/glycerol acyltransferase" evidence="2">
    <location>
        <begin position="81"/>
        <end position="200"/>
    </location>
</feature>
<name>A0A6S6PCG6_9MYCO</name>
<dbReference type="SMART" id="SM00563">
    <property type="entry name" value="PlsC"/>
    <property type="match status" value="1"/>
</dbReference>
<evidence type="ECO:0000313" key="4">
    <source>
        <dbReference type="Proteomes" id="UP000515734"/>
    </source>
</evidence>
<dbReference type="PIRSF" id="PIRSF016753">
    <property type="entry name" value="P_lipid/glycerol_ac_tran_prd"/>
    <property type="match status" value="1"/>
</dbReference>
<dbReference type="PANTHER" id="PTHR22753">
    <property type="entry name" value="TRANSMEMBRANE PROTEIN 68"/>
    <property type="match status" value="1"/>
</dbReference>
<dbReference type="Proteomes" id="UP000515734">
    <property type="component" value="Chromosome"/>
</dbReference>
<dbReference type="SUPFAM" id="SSF69593">
    <property type="entry name" value="Glycerol-3-phosphate (1)-acyltransferase"/>
    <property type="match status" value="1"/>
</dbReference>
<gene>
    <name evidence="3" type="ORF">NIIDNTM18_36580</name>
</gene>
<feature type="region of interest" description="Disordered" evidence="1">
    <location>
        <begin position="1"/>
        <end position="45"/>
    </location>
</feature>
<evidence type="ECO:0000259" key="2">
    <source>
        <dbReference type="SMART" id="SM00563"/>
    </source>
</evidence>
<proteinExistence type="predicted"/>
<dbReference type="CDD" id="cd07987">
    <property type="entry name" value="LPLAT_MGAT-like"/>
    <property type="match status" value="1"/>
</dbReference>
<feature type="compositionally biased region" description="Basic and acidic residues" evidence="1">
    <location>
        <begin position="29"/>
        <end position="45"/>
    </location>
</feature>
<sequence length="299" mass="32632">MEFSVSESNVFADLQRSSHQGEPMSDEDNGGHERTPPDRPEVAKWDPEFTAAIAKTVGAAIRRYFRSEVRGLDAIPPAGGALVVANHSGGMLTPDVLIFAPAFYQRFGYDRPVYTLAHYGVFVPPLGSLLRRAGVIEASRENAGKALRSGAVVLVFPGGDYDSYRPTFSENRIDFAGRTGYVRTAIEAGVPIVPMVSIGGQETQLFLARGDSIARRLGLKRARMEILPISFGFPFGLSLIFPPNLPLPSKVVTRVLEPIDITAEFGEDPDVHAVDAHVRTVMQNALDELARERRFPVLG</sequence>
<dbReference type="Pfam" id="PF01553">
    <property type="entry name" value="Acyltransferase"/>
    <property type="match status" value="1"/>
</dbReference>
<dbReference type="GO" id="GO:0016746">
    <property type="term" value="F:acyltransferase activity"/>
    <property type="evidence" value="ECO:0007669"/>
    <property type="project" value="InterPro"/>
</dbReference>